<keyword evidence="1" id="KW-0614">Plasmid</keyword>
<geneLocation type="plasmid" evidence="1 2">
    <name>pB</name>
</geneLocation>
<organism evidence="1 2">
    <name type="scientific">Ensifer adhaerens</name>
    <name type="common">Sinorhizobium morelense</name>
    <dbReference type="NCBI Taxonomy" id="106592"/>
    <lineage>
        <taxon>Bacteria</taxon>
        <taxon>Pseudomonadati</taxon>
        <taxon>Pseudomonadota</taxon>
        <taxon>Alphaproteobacteria</taxon>
        <taxon>Hyphomicrobiales</taxon>
        <taxon>Rhizobiaceae</taxon>
        <taxon>Sinorhizobium/Ensifer group</taxon>
        <taxon>Ensifer</taxon>
    </lineage>
</organism>
<dbReference type="Proteomes" id="UP001055460">
    <property type="component" value="Plasmid pB"/>
</dbReference>
<dbReference type="InterPro" id="IPR047677">
    <property type="entry name" value="GDCCVxC"/>
</dbReference>
<dbReference type="NCBIfam" id="NF041374">
    <property type="entry name" value="GDCCVxC"/>
    <property type="match status" value="1"/>
</dbReference>
<reference evidence="1" key="1">
    <citation type="submission" date="2022-06" db="EMBL/GenBank/DDBJ databases">
        <title>Physiological and biochemical characterization and genomic elucidation of a strain of the genus Ensifer adhaerens M8 that combines arsenic oxidation and chromium reduction.</title>
        <authorList>
            <person name="Li X."/>
            <person name="Yu c."/>
        </authorList>
    </citation>
    <scope>NUCLEOTIDE SEQUENCE</scope>
    <source>
        <strain evidence="1">M8</strain>
        <plasmid evidence="1">pB</plasmid>
    </source>
</reference>
<protein>
    <submittedName>
        <fullName evidence="1">Uncharacterized protein</fullName>
    </submittedName>
</protein>
<accession>A0A9Q8YJ10</accession>
<dbReference type="AlphaFoldDB" id="A0A9Q8YJ10"/>
<dbReference type="RefSeq" id="WP_077961967.1">
    <property type="nucleotide sequence ID" value="NZ_CAXURO020000003.1"/>
</dbReference>
<name>A0A9Q8YJ10_ENSAD</name>
<evidence type="ECO:0000313" key="2">
    <source>
        <dbReference type="Proteomes" id="UP001055460"/>
    </source>
</evidence>
<gene>
    <name evidence="1" type="ORF">NE863_33180</name>
</gene>
<dbReference type="OrthoDB" id="332228at2"/>
<dbReference type="EMBL" id="CP098809">
    <property type="protein sequence ID" value="USJ28339.1"/>
    <property type="molecule type" value="Genomic_DNA"/>
</dbReference>
<sequence length="75" mass="8007">MQLRSTLTCPNCGQRATETMPTDACQFFYDCNGCGMMLRPKSGDCCVFCSFGDVPCPPIQEAKHNNGAASCCVGS</sequence>
<proteinExistence type="predicted"/>
<evidence type="ECO:0000313" key="1">
    <source>
        <dbReference type="EMBL" id="USJ28339.1"/>
    </source>
</evidence>